<evidence type="ECO:0000256" key="6">
    <source>
        <dbReference type="ARBA" id="ARBA00043913"/>
    </source>
</evidence>
<dbReference type="PROSITE" id="PS50294">
    <property type="entry name" value="WD_REPEATS_REGION"/>
    <property type="match status" value="5"/>
</dbReference>
<dbReference type="PANTHER" id="PTHR22847">
    <property type="entry name" value="WD40 REPEAT PROTEIN"/>
    <property type="match status" value="1"/>
</dbReference>
<dbReference type="PANTHER" id="PTHR22847:SF637">
    <property type="entry name" value="WD REPEAT DOMAIN 5B"/>
    <property type="match status" value="1"/>
</dbReference>
<feature type="repeat" description="WD" evidence="7">
    <location>
        <begin position="697"/>
        <end position="738"/>
    </location>
</feature>
<comment type="caution">
    <text evidence="9">The sequence shown here is derived from an EMBL/GenBank/DDBJ whole genome shotgun (WGS) entry which is preliminary data.</text>
</comment>
<dbReference type="SUPFAM" id="SSF50978">
    <property type="entry name" value="WD40 repeat-like"/>
    <property type="match status" value="1"/>
</dbReference>
<keyword evidence="2" id="KW-0677">Repeat</keyword>
<dbReference type="Gene3D" id="2.130.10.10">
    <property type="entry name" value="YVTN repeat-like/Quinoprotein amine dehydrogenase"/>
    <property type="match status" value="3"/>
</dbReference>
<dbReference type="InterPro" id="IPR020472">
    <property type="entry name" value="WD40_PAC1"/>
</dbReference>
<dbReference type="InterPro" id="IPR007111">
    <property type="entry name" value="NACHT_NTPase"/>
</dbReference>
<dbReference type="PROSITE" id="PS00678">
    <property type="entry name" value="WD_REPEATS_1"/>
    <property type="match status" value="4"/>
</dbReference>
<sequence>METRLGDIHQTLQNFISLQKDIRKDHMEAACRRDLRVVDPLHDMERIEKNKDKLLEDAYKWIFRTPEYAAFTNWDNGGPDYPLRRLLWIKGHAGTGKTMLIIGIIRELSRQPVALAPSLSFFFCQGTDTTLNNATAILRSLIWLLLFQQPCLISHLLQKYKESGAGLFKDKNAFYALSEVFRNMLTDPQLSPIYFAVDALDECEQGLSDLIHLISTSLTLSDKVKWLVSGRPTVELKTPDTAGSLVELDAQRLEGPVNAYIDHKLSILKTREGYNDPILAEIANEVRQRAANTFLWVALVFKELDAGVEDLDPVHGAYALEIIKEIPPSLSKLYNHMLTKIEKGTRSDPQYCKNALVAITLTYRPLTLSELAVLAELPSNMHPRTITKKCGSFLTIKQETVYLIHQSAKDYLDENYTSRLQPAGAAQGHTDIGRRSINTMSLVLKQNMYSLEFGFKPKDMTPPDPDPLAPIRYSCVFWADHLCFLNGEHPECLKELTDNGKVFEFLKDRFLRWLESLSLLGRLSDGVQSMRKLLHVAQPDASPRLIGFLKDAEKYVLGHGSIIERSPLQTYGSALAFSPTISDVRNQQWKERLSFIKMTAGIKDRWGAQRQTLEGHSDCVNAVAFSPDGKTLASASDDKTVRLWDAATGAQWQTFEGHSDYVNAVAFSPDGKTLASASRDGTVRLWDAATGAQRQTLEGHSDYVNAVAFSPDGKTLASASGDWTMRLWDAATGAQRQTLEGHNDWVKAVAFSPDGKTLASASNDGTVRLWDAVTGAQRQTLKGHNDWVKAVAFSPDGKTLASTSGDETVRLWDAATGAQRQMLEMLQAAPESRNQPVVFSSSPTIGSQEMGKAFFGFLPTIGQHVWQFMVIHSP</sequence>
<evidence type="ECO:0000256" key="5">
    <source>
        <dbReference type="ARBA" id="ARBA00039789"/>
    </source>
</evidence>
<dbReference type="Pfam" id="PF24883">
    <property type="entry name" value="NPHP3_N"/>
    <property type="match status" value="1"/>
</dbReference>
<protein>
    <recommendedName>
        <fullName evidence="5">Mitochondrial division protein 1</fullName>
    </recommendedName>
</protein>
<feature type="repeat" description="WD" evidence="7">
    <location>
        <begin position="781"/>
        <end position="822"/>
    </location>
</feature>
<organism evidence="9 10">
    <name type="scientific">Monosporascus ibericus</name>
    <dbReference type="NCBI Taxonomy" id="155417"/>
    <lineage>
        <taxon>Eukaryota</taxon>
        <taxon>Fungi</taxon>
        <taxon>Dikarya</taxon>
        <taxon>Ascomycota</taxon>
        <taxon>Pezizomycotina</taxon>
        <taxon>Sordariomycetes</taxon>
        <taxon>Xylariomycetidae</taxon>
        <taxon>Xylariales</taxon>
        <taxon>Xylariales incertae sedis</taxon>
        <taxon>Monosporascus</taxon>
    </lineage>
</organism>
<dbReference type="SMART" id="SM00320">
    <property type="entry name" value="WD40"/>
    <property type="match status" value="5"/>
</dbReference>
<evidence type="ECO:0000313" key="9">
    <source>
        <dbReference type="EMBL" id="RYO79252.1"/>
    </source>
</evidence>
<dbReference type="EMBL" id="QJNU01001127">
    <property type="protein sequence ID" value="RYO79252.1"/>
    <property type="molecule type" value="Genomic_DNA"/>
</dbReference>
<dbReference type="SUPFAM" id="SSF52540">
    <property type="entry name" value="P-loop containing nucleoside triphosphate hydrolases"/>
    <property type="match status" value="1"/>
</dbReference>
<dbReference type="AlphaFoldDB" id="A0A4Q4SWF8"/>
<dbReference type="Proteomes" id="UP000293360">
    <property type="component" value="Unassembled WGS sequence"/>
</dbReference>
<dbReference type="Pfam" id="PF00400">
    <property type="entry name" value="WD40"/>
    <property type="match status" value="5"/>
</dbReference>
<dbReference type="STRING" id="155417.A0A4Q4SWF8"/>
<dbReference type="InterPro" id="IPR056884">
    <property type="entry name" value="NPHP3-like_N"/>
</dbReference>
<dbReference type="InterPro" id="IPR019775">
    <property type="entry name" value="WD40_repeat_CS"/>
</dbReference>
<accession>A0A4Q4SWF8</accession>
<dbReference type="InterPro" id="IPR001680">
    <property type="entry name" value="WD40_rpt"/>
</dbReference>
<evidence type="ECO:0000259" key="8">
    <source>
        <dbReference type="PROSITE" id="PS50837"/>
    </source>
</evidence>
<dbReference type="InterPro" id="IPR015943">
    <property type="entry name" value="WD40/YVTN_repeat-like_dom_sf"/>
</dbReference>
<evidence type="ECO:0000256" key="7">
    <source>
        <dbReference type="PROSITE-ProRule" id="PRU00221"/>
    </source>
</evidence>
<dbReference type="GO" id="GO:0005634">
    <property type="term" value="C:nucleus"/>
    <property type="evidence" value="ECO:0007669"/>
    <property type="project" value="TreeGrafter"/>
</dbReference>
<dbReference type="Gene3D" id="3.40.50.300">
    <property type="entry name" value="P-loop containing nucleotide triphosphate hydrolases"/>
    <property type="match status" value="1"/>
</dbReference>
<name>A0A4Q4SWF8_9PEZI</name>
<comment type="function">
    <text evidence="6">Involved in mitochondrial fission. Acts as an adapter protein required to form mitochondrial fission complexes. Formation of these complexes is required to promote constriction and fission of the mitochondrial compartment at a late step in mitochondrial division.</text>
</comment>
<dbReference type="InterPro" id="IPR027417">
    <property type="entry name" value="P-loop_NTPase"/>
</dbReference>
<feature type="domain" description="NACHT" evidence="8">
    <location>
        <begin position="85"/>
        <end position="232"/>
    </location>
</feature>
<gene>
    <name evidence="9" type="ORF">DL764_010034</name>
</gene>
<dbReference type="OrthoDB" id="538223at2759"/>
<dbReference type="GO" id="GO:1990234">
    <property type="term" value="C:transferase complex"/>
    <property type="evidence" value="ECO:0007669"/>
    <property type="project" value="UniProtKB-ARBA"/>
</dbReference>
<evidence type="ECO:0000256" key="1">
    <source>
        <dbReference type="ARBA" id="ARBA00022574"/>
    </source>
</evidence>
<comment type="similarity">
    <text evidence="4">Belongs to the WD repeat MDV1/CAF4 family.</text>
</comment>
<proteinExistence type="inferred from homology"/>
<dbReference type="PRINTS" id="PR00320">
    <property type="entry name" value="GPROTEINBRPT"/>
</dbReference>
<feature type="repeat" description="WD" evidence="7">
    <location>
        <begin position="655"/>
        <end position="696"/>
    </location>
</feature>
<dbReference type="CDD" id="cd00200">
    <property type="entry name" value="WD40"/>
    <property type="match status" value="1"/>
</dbReference>
<keyword evidence="3" id="KW-0175">Coiled coil</keyword>
<dbReference type="InterPro" id="IPR036322">
    <property type="entry name" value="WD40_repeat_dom_sf"/>
</dbReference>
<evidence type="ECO:0000256" key="2">
    <source>
        <dbReference type="ARBA" id="ARBA00022737"/>
    </source>
</evidence>
<keyword evidence="1 7" id="KW-0853">WD repeat</keyword>
<evidence type="ECO:0000256" key="4">
    <source>
        <dbReference type="ARBA" id="ARBA00038415"/>
    </source>
</evidence>
<dbReference type="PROSITE" id="PS50837">
    <property type="entry name" value="NACHT"/>
    <property type="match status" value="1"/>
</dbReference>
<evidence type="ECO:0000313" key="10">
    <source>
        <dbReference type="Proteomes" id="UP000293360"/>
    </source>
</evidence>
<dbReference type="PROSITE" id="PS50082">
    <property type="entry name" value="WD_REPEATS_2"/>
    <property type="match status" value="5"/>
</dbReference>
<feature type="repeat" description="WD" evidence="7">
    <location>
        <begin position="613"/>
        <end position="654"/>
    </location>
</feature>
<reference evidence="9 10" key="1">
    <citation type="submission" date="2018-06" db="EMBL/GenBank/DDBJ databases">
        <title>Complete Genomes of Monosporascus.</title>
        <authorList>
            <person name="Robinson A.J."/>
            <person name="Natvig D.O."/>
        </authorList>
    </citation>
    <scope>NUCLEOTIDE SEQUENCE [LARGE SCALE GENOMIC DNA]</scope>
    <source>
        <strain evidence="9 10">CBS 110550</strain>
    </source>
</reference>
<evidence type="ECO:0000256" key="3">
    <source>
        <dbReference type="ARBA" id="ARBA00023054"/>
    </source>
</evidence>
<keyword evidence="10" id="KW-1185">Reference proteome</keyword>
<feature type="repeat" description="WD" evidence="7">
    <location>
        <begin position="739"/>
        <end position="780"/>
    </location>
</feature>